<keyword evidence="1" id="KW-0614">Plasmid</keyword>
<geneLocation type="plasmid" evidence="1 2">
    <name>pANACY.05</name>
</geneLocation>
<evidence type="ECO:0000313" key="1">
    <source>
        <dbReference type="EMBL" id="AFZ61425.1"/>
    </source>
</evidence>
<gene>
    <name evidence="1" type="ordered locus">Anacy_6156</name>
</gene>
<dbReference type="InterPro" id="IPR025455">
    <property type="entry name" value="DUF4276"/>
</dbReference>
<keyword evidence="2" id="KW-1185">Reference proteome</keyword>
<sequence>MKVGMIFECGPQGADRKVCEHLARMYRSDIEISSVTLDRKPNLISECGKAAMQLFEDGCERVIIIWDLHPAWRERTLPPCRKEDRIAIFESLLDAGVTSPHVYLVCIEEELEAWLLADGRAISAYLSTPTHPVKIRDKKNPEKISNPKTVLNKLFQQHKGKGHRYSDIQHAQAIVEKIEDFSRLRRSKTFVRFLDKLG</sequence>
<protein>
    <recommendedName>
        <fullName evidence="3">DUF4276 domain-containing protein</fullName>
    </recommendedName>
</protein>
<evidence type="ECO:0008006" key="3">
    <source>
        <dbReference type="Google" id="ProtNLM"/>
    </source>
</evidence>
<accession>K9ZSS3</accession>
<evidence type="ECO:0000313" key="2">
    <source>
        <dbReference type="Proteomes" id="UP000010474"/>
    </source>
</evidence>
<dbReference type="AlphaFoldDB" id="K9ZSS3"/>
<dbReference type="Proteomes" id="UP000010474">
    <property type="component" value="Plasmid pANACY.05"/>
</dbReference>
<dbReference type="Pfam" id="PF14103">
    <property type="entry name" value="DUF4276"/>
    <property type="match status" value="1"/>
</dbReference>
<dbReference type="PATRIC" id="fig|272123.3.peg.6694"/>
<dbReference type="RefSeq" id="WP_015338142.1">
    <property type="nucleotide sequence ID" value="NC_020056.1"/>
</dbReference>
<reference evidence="2" key="1">
    <citation type="journal article" date="2013" name="Proc. Natl. Acad. Sci. U.S.A.">
        <title>Improving the coverage of the cyanobacterial phylum using diversity-driven genome sequencing.</title>
        <authorList>
            <person name="Shih P.M."/>
            <person name="Wu D."/>
            <person name="Latifi A."/>
            <person name="Axen S.D."/>
            <person name="Fewer D.P."/>
            <person name="Talla E."/>
            <person name="Calteau A."/>
            <person name="Cai F."/>
            <person name="Tandeau de Marsac N."/>
            <person name="Rippka R."/>
            <person name="Herdman M."/>
            <person name="Sivonen K."/>
            <person name="Coursin T."/>
            <person name="Laurent T."/>
            <person name="Goodwin L."/>
            <person name="Nolan M."/>
            <person name="Davenport K.W."/>
            <person name="Han C.S."/>
            <person name="Rubin E.M."/>
            <person name="Eisen J.A."/>
            <person name="Woyke T."/>
            <person name="Gugger M."/>
            <person name="Kerfeld C.A."/>
        </authorList>
    </citation>
    <scope>NUCLEOTIDE SEQUENCE [LARGE SCALE GENOMIC DNA]</scope>
    <source>
        <strain evidence="2">ATCC 27899 / PCC 7122</strain>
    </source>
</reference>
<proteinExistence type="predicted"/>
<organism evidence="1 2">
    <name type="scientific">Anabaena cylindrica (strain ATCC 27899 / PCC 7122)</name>
    <dbReference type="NCBI Taxonomy" id="272123"/>
    <lineage>
        <taxon>Bacteria</taxon>
        <taxon>Bacillati</taxon>
        <taxon>Cyanobacteriota</taxon>
        <taxon>Cyanophyceae</taxon>
        <taxon>Nostocales</taxon>
        <taxon>Nostocaceae</taxon>
        <taxon>Anabaena</taxon>
    </lineage>
</organism>
<dbReference type="KEGG" id="acy:Anacy_6156"/>
<dbReference type="EMBL" id="CP003664">
    <property type="protein sequence ID" value="AFZ61425.1"/>
    <property type="molecule type" value="Genomic_DNA"/>
</dbReference>
<dbReference type="HOGENOM" id="CLU_1325037_0_0_3"/>
<name>K9ZSS3_ANACC</name>